<feature type="domain" description="Calponin-homology (CH)" evidence="1">
    <location>
        <begin position="198"/>
        <end position="303"/>
    </location>
</feature>
<organism evidence="2">
    <name type="scientific">Strongyloides ratti</name>
    <name type="common">Parasitic roundworm</name>
    <dbReference type="NCBI Taxonomy" id="34506"/>
    <lineage>
        <taxon>Eukaryota</taxon>
        <taxon>Metazoa</taxon>
        <taxon>Ecdysozoa</taxon>
        <taxon>Nematoda</taxon>
        <taxon>Chromadorea</taxon>
        <taxon>Rhabditida</taxon>
        <taxon>Tylenchina</taxon>
        <taxon>Panagrolaimomorpha</taxon>
        <taxon>Strongyloidoidea</taxon>
        <taxon>Strongyloididae</taxon>
        <taxon>Strongyloides</taxon>
    </lineage>
</organism>
<dbReference type="InterPro" id="IPR036872">
    <property type="entry name" value="CH_dom_sf"/>
</dbReference>
<dbReference type="WBParaSite" id="SRAE_2000141100.1">
    <property type="protein sequence ID" value="SRAE_2000141100.1"/>
    <property type="gene ID" value="WBGene00261616"/>
</dbReference>
<dbReference type="Gene3D" id="1.10.418.10">
    <property type="entry name" value="Calponin-like domain"/>
    <property type="match status" value="2"/>
</dbReference>
<dbReference type="OrthoDB" id="18740at2759"/>
<dbReference type="InterPro" id="IPR001715">
    <property type="entry name" value="CH_dom"/>
</dbReference>
<keyword evidence="3" id="KW-1185">Reference proteome</keyword>
<dbReference type="GO" id="GO:0005635">
    <property type="term" value="C:nuclear envelope"/>
    <property type="evidence" value="ECO:0007669"/>
    <property type="project" value="TreeGrafter"/>
</dbReference>
<name>A0A090LH05_STRRB</name>
<dbReference type="PANTHER" id="PTHR21524:SF5">
    <property type="entry name" value="SPECTRIN REPEAT CONTAINING NUCLEAR ENVELOPE PROTEIN 2"/>
    <property type="match status" value="1"/>
</dbReference>
<evidence type="ECO:0000313" key="4">
    <source>
        <dbReference type="WBParaSite" id="SRAE_2000141100.1"/>
    </source>
</evidence>
<dbReference type="PANTHER" id="PTHR21524">
    <property type="entry name" value="SPECTRIN REPEAT CONTAINING NUCLEAR ENVELOPE PROTEIN 2"/>
    <property type="match status" value="1"/>
</dbReference>
<dbReference type="GO" id="GO:0006997">
    <property type="term" value="P:nucleus organization"/>
    <property type="evidence" value="ECO:0007669"/>
    <property type="project" value="TreeGrafter"/>
</dbReference>
<dbReference type="RefSeq" id="XP_024505945.1">
    <property type="nucleotide sequence ID" value="XM_024652360.1"/>
</dbReference>
<dbReference type="SMART" id="SM00033">
    <property type="entry name" value="CH"/>
    <property type="match status" value="2"/>
</dbReference>
<evidence type="ECO:0000313" key="2">
    <source>
        <dbReference type="EMBL" id="CEF66745.1"/>
    </source>
</evidence>
<gene>
    <name evidence="2 4 5" type="ORF">SRAE_2000141100</name>
</gene>
<evidence type="ECO:0000259" key="1">
    <source>
        <dbReference type="PROSITE" id="PS50021"/>
    </source>
</evidence>
<dbReference type="AlphaFoldDB" id="A0A090LH05"/>
<reference evidence="4" key="2">
    <citation type="submission" date="2020-12" db="UniProtKB">
        <authorList>
            <consortium name="WormBaseParasite"/>
        </authorList>
    </citation>
    <scope>IDENTIFICATION</scope>
</reference>
<reference evidence="2 3" key="1">
    <citation type="submission" date="2014-09" db="EMBL/GenBank/DDBJ databases">
        <authorList>
            <person name="Martin A.A."/>
        </authorList>
    </citation>
    <scope>NUCLEOTIDE SEQUENCE</scope>
    <source>
        <strain evidence="3">ED321</strain>
        <strain evidence="2">ED321 Heterogonic</strain>
    </source>
</reference>
<dbReference type="GO" id="GO:0007010">
    <property type="term" value="P:cytoskeleton organization"/>
    <property type="evidence" value="ECO:0007669"/>
    <property type="project" value="TreeGrafter"/>
</dbReference>
<accession>A0A090LH05</accession>
<dbReference type="SUPFAM" id="SSF47576">
    <property type="entry name" value="Calponin-homology domain, CH-domain"/>
    <property type="match status" value="1"/>
</dbReference>
<evidence type="ECO:0000313" key="5">
    <source>
        <dbReference type="WormBase" id="SRAE_2000141100"/>
    </source>
</evidence>
<dbReference type="GO" id="GO:0007097">
    <property type="term" value="P:nuclear migration"/>
    <property type="evidence" value="ECO:0007669"/>
    <property type="project" value="TreeGrafter"/>
</dbReference>
<dbReference type="Proteomes" id="UP000035682">
    <property type="component" value="Unplaced"/>
</dbReference>
<dbReference type="GO" id="GO:0019894">
    <property type="term" value="F:kinesin binding"/>
    <property type="evidence" value="ECO:0007669"/>
    <property type="project" value="TreeGrafter"/>
</dbReference>
<protein>
    <submittedName>
        <fullName evidence="2 4">Spectrin beta chain, erythrocytic</fullName>
    </submittedName>
</protein>
<dbReference type="EMBL" id="LN609529">
    <property type="protein sequence ID" value="CEF66745.1"/>
    <property type="molecule type" value="Genomic_DNA"/>
</dbReference>
<feature type="domain" description="Calponin-homology (CH)" evidence="1">
    <location>
        <begin position="26"/>
        <end position="134"/>
    </location>
</feature>
<dbReference type="GeneID" id="36379110"/>
<sequence length="679" mass="78794">MDFFKNLKPSDICIELQKVDIEEDMGKNKEYCTEWINNVLQKCSSNYHVEELYNDLKSGIILSDVIYAFTGVKLKLSPESFLNNKPVMIINLLMVIKAMENDGLFLVNSNPIDIYDGKPKIILGLVWQMMLHFDIRNENVQQYHSLSRFSTNYSLLFLLKNKFIEFPQQKKKLINAIIGSIKCLTKIEMTVKSVIESGKCNEIILYWLGEKLYKSYGIKINNFSSDWQSGIAFMALIHMFRPELINMELIKTNSPKFNILLAIKYASKYLGIKNRLKVEDILSETPNDGAIAFYICQFIRIDLKKNRIKSQSVRKLLIENNDTTRQLFPQEFQLLTIDEENNGNVLTDKYNRNFYKPVGNNIHEYHKEYIRDLGENYSLSLLADSCFFETVSSLENLESKKNCGSFTDNNNLVELDDNNSMNIVSYICDNIIFQENEESTNIFYEKSIMYNIEHLSSSTKLEPKHHVESKLSTKDKKILNNSMKDNGIFSEVPEQSVFNYSDVNSYGSIVYETDPEEFEEKCLDYYAEIQNSSGHLDESEKKQFSNFLDSIIVDSCKNILTEEIINLCLMPLFMLPFNKVYEMMNGGETNDNISSDINIIHSHEQESLMASNKLEISEDQQNKINSMIRNIVLDVTKITDDLSYHSNLENKIPEGQLLRKMIERKIKKLFYTVVNPIFQ</sequence>
<dbReference type="WormBase" id="SRAE_2000141100">
    <property type="protein sequence ID" value="SRP05675"/>
    <property type="gene ID" value="WBGene00261616"/>
</dbReference>
<dbReference type="PROSITE" id="PS50021">
    <property type="entry name" value="CH"/>
    <property type="match status" value="2"/>
</dbReference>
<dbReference type="CTD" id="36379110"/>
<evidence type="ECO:0000313" key="3">
    <source>
        <dbReference type="Proteomes" id="UP000035682"/>
    </source>
</evidence>
<proteinExistence type="predicted"/>
<dbReference type="Pfam" id="PF00307">
    <property type="entry name" value="CH"/>
    <property type="match status" value="2"/>
</dbReference>
<dbReference type="STRING" id="34506.A0A090LH05"/>
<dbReference type="GO" id="GO:0048471">
    <property type="term" value="C:perinuclear region of cytoplasm"/>
    <property type="evidence" value="ECO:0007669"/>
    <property type="project" value="TreeGrafter"/>
</dbReference>